<dbReference type="EMBL" id="PZKG01000133">
    <property type="protein sequence ID" value="PTE20139.1"/>
    <property type="molecule type" value="Genomic_DNA"/>
</dbReference>
<evidence type="ECO:0000313" key="2">
    <source>
        <dbReference type="EMBL" id="PTE20139.1"/>
    </source>
</evidence>
<dbReference type="PANTHER" id="PTHR39664:SF2">
    <property type="entry name" value="NUCLEIC ACID-BINDING PROTEIN, CONTAINING PIN DOMAIN-RELATED"/>
    <property type="match status" value="1"/>
</dbReference>
<dbReference type="Proteomes" id="UP000241010">
    <property type="component" value="Unassembled WGS sequence"/>
</dbReference>
<evidence type="ECO:0000313" key="3">
    <source>
        <dbReference type="Proteomes" id="UP000241010"/>
    </source>
</evidence>
<name>A0A2T4JQG3_9RHOB</name>
<dbReference type="PANTHER" id="PTHR39664">
    <property type="match status" value="1"/>
</dbReference>
<dbReference type="InterPro" id="IPR002716">
    <property type="entry name" value="PIN_dom"/>
</dbReference>
<reference evidence="2 3" key="1">
    <citation type="submission" date="2018-03" db="EMBL/GenBank/DDBJ databases">
        <title>Cereibacter changlensis.</title>
        <authorList>
            <person name="Meyer T.E."/>
            <person name="Miller S."/>
            <person name="Lodha T."/>
            <person name="Gandham S."/>
            <person name="Chintalapati S."/>
            <person name="Chintalapati V.R."/>
        </authorList>
    </citation>
    <scope>NUCLEOTIDE SEQUENCE [LARGE SCALE GENOMIC DNA]</scope>
    <source>
        <strain evidence="2 3">JA139</strain>
    </source>
</reference>
<accession>A0A2T4JQG3</accession>
<proteinExistence type="predicted"/>
<protein>
    <recommendedName>
        <fullName evidence="1">PIN domain-containing protein</fullName>
    </recommendedName>
</protein>
<dbReference type="RefSeq" id="WP_107665422.1">
    <property type="nucleotide sequence ID" value="NZ_PZKG01000133.1"/>
</dbReference>
<dbReference type="AlphaFoldDB" id="A0A2T4JQG3"/>
<comment type="caution">
    <text evidence="2">The sequence shown here is derived from an EMBL/GenBank/DDBJ whole genome shotgun (WGS) entry which is preliminary data.</text>
</comment>
<evidence type="ECO:0000259" key="1">
    <source>
        <dbReference type="Pfam" id="PF01850"/>
    </source>
</evidence>
<keyword evidence="3" id="KW-1185">Reference proteome</keyword>
<gene>
    <name evidence="2" type="ORF">C5F48_19145</name>
</gene>
<dbReference type="CDD" id="cd18683">
    <property type="entry name" value="PIN_VapC-like"/>
    <property type="match status" value="1"/>
</dbReference>
<dbReference type="SUPFAM" id="SSF88723">
    <property type="entry name" value="PIN domain-like"/>
    <property type="match status" value="1"/>
</dbReference>
<feature type="domain" description="PIN" evidence="1">
    <location>
        <begin position="2"/>
        <end position="124"/>
    </location>
</feature>
<dbReference type="InterPro" id="IPR029060">
    <property type="entry name" value="PIN-like_dom_sf"/>
</dbReference>
<organism evidence="2 3">
    <name type="scientific">Cereibacter changlensis JA139</name>
    <dbReference type="NCBI Taxonomy" id="1188249"/>
    <lineage>
        <taxon>Bacteria</taxon>
        <taxon>Pseudomonadati</taxon>
        <taxon>Pseudomonadota</taxon>
        <taxon>Alphaproteobacteria</taxon>
        <taxon>Rhodobacterales</taxon>
        <taxon>Paracoccaceae</taxon>
        <taxon>Cereibacter</taxon>
    </lineage>
</organism>
<sequence length="132" mass="14199">MIALDTNVLVRFLVQDDPAQGRAAATLIGGLTAEAPGWICREVAVELVWVLERAYRLTRAEIADAVEALLEARELRFEAEDRVGLAINRYRKGGPGFSDQMILIAAGQAGCSGLFSFDRRLVQAGAVPVDGA</sequence>
<dbReference type="Pfam" id="PF01850">
    <property type="entry name" value="PIN"/>
    <property type="match status" value="1"/>
</dbReference>
<dbReference type="OrthoDB" id="3175275at2"/>
<dbReference type="Gene3D" id="3.40.50.1010">
    <property type="entry name" value="5'-nuclease"/>
    <property type="match status" value="1"/>
</dbReference>